<evidence type="ECO:0000256" key="4">
    <source>
        <dbReference type="ARBA" id="ARBA00022692"/>
    </source>
</evidence>
<organism evidence="9 10">
    <name type="scientific">Oceanobacillus caeni</name>
    <dbReference type="NCBI Taxonomy" id="405946"/>
    <lineage>
        <taxon>Bacteria</taxon>
        <taxon>Bacillati</taxon>
        <taxon>Bacillota</taxon>
        <taxon>Bacilli</taxon>
        <taxon>Bacillales</taxon>
        <taxon>Bacillaceae</taxon>
        <taxon>Oceanobacillus</taxon>
    </lineage>
</organism>
<dbReference type="Proteomes" id="UP000037854">
    <property type="component" value="Unassembled WGS sequence"/>
</dbReference>
<protein>
    <submittedName>
        <fullName evidence="9">Peptide ABC transporter permease</fullName>
    </submittedName>
</protein>
<dbReference type="PANTHER" id="PTHR43386">
    <property type="entry name" value="OLIGOPEPTIDE TRANSPORT SYSTEM PERMEASE PROTEIN APPC"/>
    <property type="match status" value="1"/>
</dbReference>
<accession>A0ABR5MMG6</accession>
<keyword evidence="2 7" id="KW-0813">Transport</keyword>
<keyword evidence="4 7" id="KW-0812">Transmembrane</keyword>
<comment type="similarity">
    <text evidence="7">Belongs to the binding-protein-dependent transport system permease family.</text>
</comment>
<keyword evidence="6 7" id="KW-0472">Membrane</keyword>
<evidence type="ECO:0000256" key="1">
    <source>
        <dbReference type="ARBA" id="ARBA00004651"/>
    </source>
</evidence>
<feature type="transmembrane region" description="Helical" evidence="7">
    <location>
        <begin position="60"/>
        <end position="85"/>
    </location>
</feature>
<evidence type="ECO:0000256" key="7">
    <source>
        <dbReference type="RuleBase" id="RU363032"/>
    </source>
</evidence>
<evidence type="ECO:0000256" key="5">
    <source>
        <dbReference type="ARBA" id="ARBA00022989"/>
    </source>
</evidence>
<gene>
    <name evidence="9" type="ORF">AFL42_03150</name>
</gene>
<reference evidence="9 10" key="1">
    <citation type="submission" date="2015-07" db="EMBL/GenBank/DDBJ databases">
        <title>High-quality draft genome sequence of Oceanobacillus caeni HM6, a bacillus isolated from a human feces.</title>
        <authorList>
            <person name="Kumar J."/>
            <person name="Verma M.K."/>
            <person name="Pandey R."/>
            <person name="Bhambi M."/>
            <person name="Chauhan N."/>
        </authorList>
    </citation>
    <scope>NUCLEOTIDE SEQUENCE [LARGE SCALE GENOMIC DNA]</scope>
    <source>
        <strain evidence="9 10">HM6</strain>
    </source>
</reference>
<evidence type="ECO:0000256" key="2">
    <source>
        <dbReference type="ARBA" id="ARBA00022448"/>
    </source>
</evidence>
<evidence type="ECO:0000313" key="9">
    <source>
        <dbReference type="EMBL" id="KPH77642.1"/>
    </source>
</evidence>
<proteinExistence type="inferred from homology"/>
<dbReference type="Pfam" id="PF00528">
    <property type="entry name" value="BPD_transp_1"/>
    <property type="match status" value="1"/>
</dbReference>
<dbReference type="EMBL" id="LGTK01000006">
    <property type="protein sequence ID" value="KPH77642.1"/>
    <property type="molecule type" value="Genomic_DNA"/>
</dbReference>
<feature type="domain" description="ABC transmembrane type-1" evidence="8">
    <location>
        <begin position="60"/>
        <end position="249"/>
    </location>
</feature>
<evidence type="ECO:0000313" key="10">
    <source>
        <dbReference type="Proteomes" id="UP000037854"/>
    </source>
</evidence>
<keyword evidence="3" id="KW-1003">Cell membrane</keyword>
<evidence type="ECO:0000259" key="8">
    <source>
        <dbReference type="PROSITE" id="PS50928"/>
    </source>
</evidence>
<keyword evidence="10" id="KW-1185">Reference proteome</keyword>
<name>A0ABR5MMG6_9BACI</name>
<sequence length="264" mass="29478">MIKIAVSVLFLLAIISSGMSITDEELLIHMEGKNEAPSWNHIFGTDWLGRDMLARTLKGLTLSIGVGIVAALTSSILALFFSLLASWNRMWDRFVTWLIDLFLSVPHIVVLILISFAAGGGFYGVVIGLALTHWPSITRILRAEILQIKTAEYVNISMKLGKSKLWIARNHFFPHVFPQLFIGFLLIFPHAILHEAAITFLGFGLSPEQPAIGIILSESMRYLSVGMWWLAFFPGLALLVMVSLFDMLGKNVKRFIDPFDGMKS</sequence>
<evidence type="ECO:0000256" key="3">
    <source>
        <dbReference type="ARBA" id="ARBA00022475"/>
    </source>
</evidence>
<comment type="subcellular location">
    <subcellularLocation>
        <location evidence="1 7">Cell membrane</location>
        <topology evidence="1 7">Multi-pass membrane protein</topology>
    </subcellularLocation>
</comment>
<comment type="caution">
    <text evidence="9">The sequence shown here is derived from an EMBL/GenBank/DDBJ whole genome shotgun (WGS) entry which is preliminary data.</text>
</comment>
<evidence type="ECO:0000256" key="6">
    <source>
        <dbReference type="ARBA" id="ARBA00023136"/>
    </source>
</evidence>
<dbReference type="SUPFAM" id="SSF161098">
    <property type="entry name" value="MetI-like"/>
    <property type="match status" value="1"/>
</dbReference>
<dbReference type="PROSITE" id="PS50928">
    <property type="entry name" value="ABC_TM1"/>
    <property type="match status" value="1"/>
</dbReference>
<feature type="transmembrane region" description="Helical" evidence="7">
    <location>
        <begin position="172"/>
        <end position="193"/>
    </location>
</feature>
<dbReference type="InterPro" id="IPR050366">
    <property type="entry name" value="BP-dependent_transpt_permease"/>
</dbReference>
<keyword evidence="5 7" id="KW-1133">Transmembrane helix</keyword>
<feature type="transmembrane region" description="Helical" evidence="7">
    <location>
        <begin position="226"/>
        <end position="245"/>
    </location>
</feature>
<dbReference type="PANTHER" id="PTHR43386:SF23">
    <property type="entry name" value="ABC TRANSPORTER"/>
    <property type="match status" value="1"/>
</dbReference>
<dbReference type="InterPro" id="IPR000515">
    <property type="entry name" value="MetI-like"/>
</dbReference>
<dbReference type="Gene3D" id="1.10.3720.10">
    <property type="entry name" value="MetI-like"/>
    <property type="match status" value="1"/>
</dbReference>
<dbReference type="InterPro" id="IPR035906">
    <property type="entry name" value="MetI-like_sf"/>
</dbReference>